<keyword evidence="3" id="KW-1185">Reference proteome</keyword>
<evidence type="ECO:0000313" key="3">
    <source>
        <dbReference type="Proteomes" id="UP000054776"/>
    </source>
</evidence>
<name>A0A0V1APZ8_TRISP</name>
<evidence type="ECO:0000259" key="1">
    <source>
        <dbReference type="Pfam" id="PF07727"/>
    </source>
</evidence>
<comment type="caution">
    <text evidence="2">The sequence shown here is derived from an EMBL/GenBank/DDBJ whole genome shotgun (WGS) entry which is preliminary data.</text>
</comment>
<dbReference type="Proteomes" id="UP000054776">
    <property type="component" value="Unassembled WGS sequence"/>
</dbReference>
<dbReference type="InterPro" id="IPR043502">
    <property type="entry name" value="DNA/RNA_pol_sf"/>
</dbReference>
<dbReference type="EMBL" id="JYDH01000488">
    <property type="protein sequence ID" value="KRY26291.1"/>
    <property type="molecule type" value="Genomic_DNA"/>
</dbReference>
<feature type="non-terminal residue" evidence="2">
    <location>
        <position position="1"/>
    </location>
</feature>
<dbReference type="InterPro" id="IPR013103">
    <property type="entry name" value="RVT_2"/>
</dbReference>
<dbReference type="PANTHER" id="PTHR11439:SF483">
    <property type="entry name" value="PEPTIDE SYNTHASE GLIP-LIKE, PUTATIVE (AFU_ORTHOLOGUE AFUA_3G12920)-RELATED"/>
    <property type="match status" value="1"/>
</dbReference>
<dbReference type="OrthoDB" id="5873082at2759"/>
<protein>
    <submittedName>
        <fullName evidence="2">Retrovirus-related Pol polyprotein from transposon TNT 1-94</fullName>
    </submittedName>
</protein>
<sequence length="509" mass="58024">DGIEAPTLRRSRRINKGIPPKRLSYNIRATQICEPTSWEEVIKLPARERNKWIAAAEEEMTSLKRKGVFELVEPPDGCNVISSKWIFKAKRDASGEDYDETFAPVVKHETIRTLLSIAAVKSLHVRHFDVKCAYLNAELPEKLIYGLKQSARAWNTKAREILTTVGFRQAKADLCLYTRKEPSRSMTYVLLYVDDLLIAAENEAVALTVNKQLNKYIEVKDLGEVSYYLGIQIERKLDGTFVIHQKNKIMQLLESCSMQEAKPVATPMETHYLSSLDEPSPALPDKTKYRCIIGSLLHISNVTGPDIALSVGLLCRKMETPTERNWKSAKRIIRYLAGTANAKLCLSSTNDLILRGHVDADWAAWSRYHRMVHEKADHSCLSTTEAEYVALAEASRELLWLRQLLNDFGVQTPDATTLYEDNQGYIRLVESDRFGERTKHINVRFHIVKDLREKGILEVKYCPSEEMIADNLTKPVCKHQIENFTKKVGLEDYGQENEKGCWGKHSPDL</sequence>
<accession>A0A0V1APZ8</accession>
<dbReference type="Pfam" id="PF07727">
    <property type="entry name" value="RVT_2"/>
    <property type="match status" value="1"/>
</dbReference>
<dbReference type="InParanoid" id="A0A0V1APZ8"/>
<dbReference type="STRING" id="6334.A0A0V1APZ8"/>
<proteinExistence type="predicted"/>
<dbReference type="SUPFAM" id="SSF56672">
    <property type="entry name" value="DNA/RNA polymerases"/>
    <property type="match status" value="1"/>
</dbReference>
<dbReference type="CDD" id="cd09272">
    <property type="entry name" value="RNase_HI_RT_Ty1"/>
    <property type="match status" value="1"/>
</dbReference>
<reference evidence="2 3" key="1">
    <citation type="submission" date="2015-01" db="EMBL/GenBank/DDBJ databases">
        <title>Evolution of Trichinella species and genotypes.</title>
        <authorList>
            <person name="Korhonen P.K."/>
            <person name="Edoardo P."/>
            <person name="Giuseppe L.R."/>
            <person name="Gasser R.B."/>
        </authorList>
    </citation>
    <scope>NUCLEOTIDE SEQUENCE [LARGE SCALE GENOMIC DNA]</scope>
    <source>
        <strain evidence="2">ISS3</strain>
    </source>
</reference>
<dbReference type="AlphaFoldDB" id="A0A0V1APZ8"/>
<dbReference type="PANTHER" id="PTHR11439">
    <property type="entry name" value="GAG-POL-RELATED RETROTRANSPOSON"/>
    <property type="match status" value="1"/>
</dbReference>
<evidence type="ECO:0000313" key="2">
    <source>
        <dbReference type="EMBL" id="KRY26291.1"/>
    </source>
</evidence>
<feature type="domain" description="Reverse transcriptase Ty1/copia-type" evidence="1">
    <location>
        <begin position="141"/>
        <end position="269"/>
    </location>
</feature>
<organism evidence="2 3">
    <name type="scientific">Trichinella spiralis</name>
    <name type="common">Trichina worm</name>
    <dbReference type="NCBI Taxonomy" id="6334"/>
    <lineage>
        <taxon>Eukaryota</taxon>
        <taxon>Metazoa</taxon>
        <taxon>Ecdysozoa</taxon>
        <taxon>Nematoda</taxon>
        <taxon>Enoplea</taxon>
        <taxon>Dorylaimia</taxon>
        <taxon>Trichinellida</taxon>
        <taxon>Trichinellidae</taxon>
        <taxon>Trichinella</taxon>
    </lineage>
</organism>
<gene>
    <name evidence="2" type="ORF">T01_6408</name>
</gene>